<feature type="compositionally biased region" description="Polar residues" evidence="1">
    <location>
        <begin position="49"/>
        <end position="62"/>
    </location>
</feature>
<feature type="compositionally biased region" description="Basic and acidic residues" evidence="1">
    <location>
        <begin position="114"/>
        <end position="128"/>
    </location>
</feature>
<evidence type="ECO:0000313" key="2">
    <source>
        <dbReference type="EMBL" id="VDL89839.1"/>
    </source>
</evidence>
<feature type="region of interest" description="Disordered" evidence="1">
    <location>
        <begin position="286"/>
        <end position="309"/>
    </location>
</feature>
<evidence type="ECO:0000256" key="1">
    <source>
        <dbReference type="SAM" id="MobiDB-lite"/>
    </source>
</evidence>
<dbReference type="WBParaSite" id="SSLN_0000355701-mRNA-1">
    <property type="protein sequence ID" value="SSLN_0000355701-mRNA-1"/>
    <property type="gene ID" value="SSLN_0000355701"/>
</dbReference>
<organism evidence="4">
    <name type="scientific">Schistocephalus solidus</name>
    <name type="common">Tapeworm</name>
    <dbReference type="NCBI Taxonomy" id="70667"/>
    <lineage>
        <taxon>Eukaryota</taxon>
        <taxon>Metazoa</taxon>
        <taxon>Spiralia</taxon>
        <taxon>Lophotrochozoa</taxon>
        <taxon>Platyhelminthes</taxon>
        <taxon>Cestoda</taxon>
        <taxon>Eucestoda</taxon>
        <taxon>Diphyllobothriidea</taxon>
        <taxon>Diphyllobothriidae</taxon>
        <taxon>Schistocephalus</taxon>
    </lineage>
</organism>
<proteinExistence type="predicted"/>
<gene>
    <name evidence="2" type="ORF">SSLN_LOCUS3454</name>
</gene>
<sequence length="353" mass="39541">MLPRSRTTKPLALFETTLSGSGSPWPDIPGAATAGRREDARQPPILSVADTSNYTGDGGTPCNNQQTTPAHLFVHHLWCLLMVHRMYKLRNPRLCDLSALPVETLAPFGLCPRPEARSTGRASDKGDPRCQQMDGSPPRHLQEEASSATTQETPSNKPANRRANFLLAEADTSVENRWCQLRDTVQFTTLDVLVRARPQHEAWFNENEATVNAPLVEKNQLHKAYVDRPITAFYRSRRPVQQRLREMQDAWMTRKAEEMQGPRAFTHRMGLLGHMQIHESGIHRNASTSRAPINASKIPPRSSTTSTRITAPQTQLLPTYLVLIITEHAHHASPWLVTCKSTAQRPAIQGQEH</sequence>
<feature type="compositionally biased region" description="Polar residues" evidence="1">
    <location>
        <begin position="144"/>
        <end position="158"/>
    </location>
</feature>
<keyword evidence="3" id="KW-1185">Reference proteome</keyword>
<dbReference type="EMBL" id="UYSU01032544">
    <property type="protein sequence ID" value="VDL89839.1"/>
    <property type="molecule type" value="Genomic_DNA"/>
</dbReference>
<feature type="region of interest" description="Disordered" evidence="1">
    <location>
        <begin position="109"/>
        <end position="160"/>
    </location>
</feature>
<name>A0A183SGV6_SCHSO</name>
<reference evidence="2 3" key="2">
    <citation type="submission" date="2018-11" db="EMBL/GenBank/DDBJ databases">
        <authorList>
            <consortium name="Pathogen Informatics"/>
        </authorList>
    </citation>
    <scope>NUCLEOTIDE SEQUENCE [LARGE SCALE GENOMIC DNA]</scope>
    <source>
        <strain evidence="2 3">NST_G2</strain>
    </source>
</reference>
<reference evidence="4" key="1">
    <citation type="submission" date="2016-06" db="UniProtKB">
        <authorList>
            <consortium name="WormBaseParasite"/>
        </authorList>
    </citation>
    <scope>IDENTIFICATION</scope>
</reference>
<protein>
    <submittedName>
        <fullName evidence="2 4">Uncharacterized protein</fullName>
    </submittedName>
</protein>
<feature type="compositionally biased region" description="Low complexity" evidence="1">
    <location>
        <begin position="296"/>
        <end position="309"/>
    </location>
</feature>
<accession>A0A183SGV6</accession>
<evidence type="ECO:0000313" key="4">
    <source>
        <dbReference type="WBParaSite" id="SSLN_0000355701-mRNA-1"/>
    </source>
</evidence>
<dbReference type="Proteomes" id="UP000275846">
    <property type="component" value="Unassembled WGS sequence"/>
</dbReference>
<evidence type="ECO:0000313" key="3">
    <source>
        <dbReference type="Proteomes" id="UP000275846"/>
    </source>
</evidence>
<dbReference type="AlphaFoldDB" id="A0A183SGV6"/>
<feature type="region of interest" description="Disordered" evidence="1">
    <location>
        <begin position="16"/>
        <end position="62"/>
    </location>
</feature>